<feature type="compositionally biased region" description="Low complexity" evidence="1">
    <location>
        <begin position="14"/>
        <end position="24"/>
    </location>
</feature>
<reference evidence="3" key="1">
    <citation type="journal article" date="2023" name="Mol. Phylogenet. Evol.">
        <title>Genome-scale phylogeny and comparative genomics of the fungal order Sordariales.</title>
        <authorList>
            <person name="Hensen N."/>
            <person name="Bonometti L."/>
            <person name="Westerberg I."/>
            <person name="Brannstrom I.O."/>
            <person name="Guillou S."/>
            <person name="Cros-Aarteil S."/>
            <person name="Calhoun S."/>
            <person name="Haridas S."/>
            <person name="Kuo A."/>
            <person name="Mondo S."/>
            <person name="Pangilinan J."/>
            <person name="Riley R."/>
            <person name="LaButti K."/>
            <person name="Andreopoulos B."/>
            <person name="Lipzen A."/>
            <person name="Chen C."/>
            <person name="Yan M."/>
            <person name="Daum C."/>
            <person name="Ng V."/>
            <person name="Clum A."/>
            <person name="Steindorff A."/>
            <person name="Ohm R.A."/>
            <person name="Martin F."/>
            <person name="Silar P."/>
            <person name="Natvig D.O."/>
            <person name="Lalanne C."/>
            <person name="Gautier V."/>
            <person name="Ament-Velasquez S.L."/>
            <person name="Kruys A."/>
            <person name="Hutchinson M.I."/>
            <person name="Powell A.J."/>
            <person name="Barry K."/>
            <person name="Miller A.N."/>
            <person name="Grigoriev I.V."/>
            <person name="Debuchy R."/>
            <person name="Gladieux P."/>
            <person name="Hiltunen Thoren M."/>
            <person name="Johannesson H."/>
        </authorList>
    </citation>
    <scope>NUCLEOTIDE SEQUENCE [LARGE SCALE GENOMIC DNA]</scope>
    <source>
        <strain evidence="3">CBS 340.73</strain>
    </source>
</reference>
<dbReference type="AlphaFoldDB" id="A0AAN6NBE0"/>
<dbReference type="EMBL" id="MU853772">
    <property type="protein sequence ID" value="KAK3942655.1"/>
    <property type="molecule type" value="Genomic_DNA"/>
</dbReference>
<organism evidence="2 3">
    <name type="scientific">Diplogelasinospora grovesii</name>
    <dbReference type="NCBI Taxonomy" id="303347"/>
    <lineage>
        <taxon>Eukaryota</taxon>
        <taxon>Fungi</taxon>
        <taxon>Dikarya</taxon>
        <taxon>Ascomycota</taxon>
        <taxon>Pezizomycotina</taxon>
        <taxon>Sordariomycetes</taxon>
        <taxon>Sordariomycetidae</taxon>
        <taxon>Sordariales</taxon>
        <taxon>Diplogelasinosporaceae</taxon>
        <taxon>Diplogelasinospora</taxon>
    </lineage>
</organism>
<name>A0AAN6NBE0_9PEZI</name>
<protein>
    <submittedName>
        <fullName evidence="2">Uncharacterized protein</fullName>
    </submittedName>
</protein>
<accession>A0AAN6NBE0</accession>
<keyword evidence="3" id="KW-1185">Reference proteome</keyword>
<evidence type="ECO:0000313" key="2">
    <source>
        <dbReference type="EMBL" id="KAK3942655.1"/>
    </source>
</evidence>
<proteinExistence type="predicted"/>
<comment type="caution">
    <text evidence="2">The sequence shown here is derived from an EMBL/GenBank/DDBJ whole genome shotgun (WGS) entry which is preliminary data.</text>
</comment>
<evidence type="ECO:0000256" key="1">
    <source>
        <dbReference type="SAM" id="MobiDB-lite"/>
    </source>
</evidence>
<feature type="region of interest" description="Disordered" evidence="1">
    <location>
        <begin position="1"/>
        <end position="74"/>
    </location>
</feature>
<sequence>MKRKATSPAKGRDSPGQGRGSPSGAPGPPGPSTTGNPPAQAPSTTGKPPAQAPSTTGELGSPDGAPGPLGGALGLPRFSTMGKLPAQASPALVRNIWVCCQCSILGYGNKAMWAEGPDAEEYCRFCETLRKNYRRCPNCQLYPRNNINSYKLPGNVDLYVKGTKTWERIK</sequence>
<feature type="compositionally biased region" description="Polar residues" evidence="1">
    <location>
        <begin position="41"/>
        <end position="58"/>
    </location>
</feature>
<gene>
    <name evidence="2" type="ORF">QBC46DRAFT_447641</name>
</gene>
<dbReference type="Proteomes" id="UP001303473">
    <property type="component" value="Unassembled WGS sequence"/>
</dbReference>
<evidence type="ECO:0000313" key="3">
    <source>
        <dbReference type="Proteomes" id="UP001303473"/>
    </source>
</evidence>